<gene>
    <name evidence="6" type="ORF">LOTGIDRAFT_111475</name>
</gene>
<dbReference type="EMBL" id="KB200329">
    <property type="protein sequence ID" value="ESP02117.1"/>
    <property type="molecule type" value="Genomic_DNA"/>
</dbReference>
<dbReference type="OMA" id="KIIESHM"/>
<dbReference type="InterPro" id="IPR019361">
    <property type="entry name" value="HPF1"/>
</dbReference>
<dbReference type="Pfam" id="PF10228">
    <property type="entry name" value="HPF1"/>
    <property type="match status" value="1"/>
</dbReference>
<evidence type="ECO:0000256" key="4">
    <source>
        <dbReference type="ARBA" id="ARBA00022454"/>
    </source>
</evidence>
<evidence type="ECO:0000256" key="5">
    <source>
        <dbReference type="ARBA" id="ARBA00023242"/>
    </source>
</evidence>
<proteinExistence type="inferred from homology"/>
<evidence type="ECO:0000256" key="3">
    <source>
        <dbReference type="ARBA" id="ARBA00010803"/>
    </source>
</evidence>
<sequence>YFRDDPNCMPDFVASNSANENGCIRFAGENLFSAIKHFLEERIKSTDKNADLKELSEKQLKDLCEFSKKNNVELDYKTMKSKCRDEKIVCKTFHGAGIVVPIDENGVGYRPVPETPGDLKKMLKRIVESRTENERHLKFEPLQELITYVQFANDECDYGEGLELGLDLFTYGGEVFHSTILTLLPLAYQLLGRSQNAQVIETHLKNRKHTSDLSQLL</sequence>
<evidence type="ECO:0008006" key="8">
    <source>
        <dbReference type="Google" id="ProtNLM"/>
    </source>
</evidence>
<comment type="subcellular location">
    <subcellularLocation>
        <location evidence="2">Chromosome</location>
    </subcellularLocation>
    <subcellularLocation>
        <location evidence="1">Nucleus</location>
    </subcellularLocation>
</comment>
<accession>V4B8K8</accession>
<dbReference type="GO" id="GO:0005694">
    <property type="term" value="C:chromosome"/>
    <property type="evidence" value="ECO:0007669"/>
    <property type="project" value="UniProtKB-SubCell"/>
</dbReference>
<dbReference type="KEGG" id="lgi:LOTGIDRAFT_111475"/>
<dbReference type="STRING" id="225164.V4B8K8"/>
<protein>
    <recommendedName>
        <fullName evidence="8">Histone PARylation factor 1</fullName>
    </recommendedName>
</protein>
<reference evidence="6 7" key="1">
    <citation type="journal article" date="2013" name="Nature">
        <title>Insights into bilaterian evolution from three spiralian genomes.</title>
        <authorList>
            <person name="Simakov O."/>
            <person name="Marletaz F."/>
            <person name="Cho S.J."/>
            <person name="Edsinger-Gonzales E."/>
            <person name="Havlak P."/>
            <person name="Hellsten U."/>
            <person name="Kuo D.H."/>
            <person name="Larsson T."/>
            <person name="Lv J."/>
            <person name="Arendt D."/>
            <person name="Savage R."/>
            <person name="Osoegawa K."/>
            <person name="de Jong P."/>
            <person name="Grimwood J."/>
            <person name="Chapman J.A."/>
            <person name="Shapiro H."/>
            <person name="Aerts A."/>
            <person name="Otillar R.P."/>
            <person name="Terry A.Y."/>
            <person name="Boore J.L."/>
            <person name="Grigoriev I.V."/>
            <person name="Lindberg D.R."/>
            <person name="Seaver E.C."/>
            <person name="Weisblat D.A."/>
            <person name="Putnam N.H."/>
            <person name="Rokhsar D.S."/>
        </authorList>
    </citation>
    <scope>NUCLEOTIDE SEQUENCE [LARGE SCALE GENOMIC DNA]</scope>
</reference>
<dbReference type="GeneID" id="20230725"/>
<dbReference type="Proteomes" id="UP000030746">
    <property type="component" value="Unassembled WGS sequence"/>
</dbReference>
<keyword evidence="4" id="KW-0158">Chromosome</keyword>
<dbReference type="GO" id="GO:0006974">
    <property type="term" value="P:DNA damage response"/>
    <property type="evidence" value="ECO:0007669"/>
    <property type="project" value="InterPro"/>
</dbReference>
<dbReference type="PANTHER" id="PTHR13386">
    <property type="entry name" value="HISTONE PARYLATION FACTOR 1"/>
    <property type="match status" value="1"/>
</dbReference>
<dbReference type="RefSeq" id="XP_009047275.1">
    <property type="nucleotide sequence ID" value="XM_009049027.1"/>
</dbReference>
<dbReference type="HOGENOM" id="CLU_1275053_0_0_1"/>
<evidence type="ECO:0000256" key="2">
    <source>
        <dbReference type="ARBA" id="ARBA00004286"/>
    </source>
</evidence>
<evidence type="ECO:0000256" key="1">
    <source>
        <dbReference type="ARBA" id="ARBA00004123"/>
    </source>
</evidence>
<keyword evidence="7" id="KW-1185">Reference proteome</keyword>
<keyword evidence="5" id="KW-0539">Nucleus</keyword>
<dbReference type="GO" id="GO:0072572">
    <property type="term" value="F:poly-ADP-D-ribose binding"/>
    <property type="evidence" value="ECO:0007669"/>
    <property type="project" value="TreeGrafter"/>
</dbReference>
<feature type="non-terminal residue" evidence="6">
    <location>
        <position position="1"/>
    </location>
</feature>
<dbReference type="GO" id="GO:0042393">
    <property type="term" value="F:histone binding"/>
    <property type="evidence" value="ECO:0007669"/>
    <property type="project" value="InterPro"/>
</dbReference>
<comment type="similarity">
    <text evidence="3">Belongs to the HPF1 family.</text>
</comment>
<dbReference type="PANTHER" id="PTHR13386:SF1">
    <property type="entry name" value="HISTONE PARYLATION FACTOR 1"/>
    <property type="match status" value="1"/>
</dbReference>
<dbReference type="AlphaFoldDB" id="V4B8K8"/>
<dbReference type="CTD" id="20230725"/>
<evidence type="ECO:0000313" key="6">
    <source>
        <dbReference type="EMBL" id="ESP02117.1"/>
    </source>
</evidence>
<dbReference type="OrthoDB" id="416496at2759"/>
<organism evidence="6 7">
    <name type="scientific">Lottia gigantea</name>
    <name type="common">Giant owl limpet</name>
    <dbReference type="NCBI Taxonomy" id="225164"/>
    <lineage>
        <taxon>Eukaryota</taxon>
        <taxon>Metazoa</taxon>
        <taxon>Spiralia</taxon>
        <taxon>Lophotrochozoa</taxon>
        <taxon>Mollusca</taxon>
        <taxon>Gastropoda</taxon>
        <taxon>Patellogastropoda</taxon>
        <taxon>Lottioidea</taxon>
        <taxon>Lottiidae</taxon>
        <taxon>Lottia</taxon>
    </lineage>
</organism>
<name>V4B8K8_LOTGI</name>
<evidence type="ECO:0000313" key="7">
    <source>
        <dbReference type="Proteomes" id="UP000030746"/>
    </source>
</evidence>
<dbReference type="GO" id="GO:0005634">
    <property type="term" value="C:nucleus"/>
    <property type="evidence" value="ECO:0007669"/>
    <property type="project" value="UniProtKB-SubCell"/>
</dbReference>